<keyword evidence="1" id="KW-0175">Coiled coil</keyword>
<keyword evidence="4" id="KW-1185">Reference proteome</keyword>
<accession>A0ABQ5CH87</accession>
<feature type="compositionally biased region" description="Polar residues" evidence="2">
    <location>
        <begin position="582"/>
        <end position="626"/>
    </location>
</feature>
<sequence length="626" mass="70485">MYHDLCLGGKALAERENVGFDFTKSDLCHSFIKDLTLKGVGLRVVDSHTGNHREDDFTPLETIRRFLGIIESISLSSSKGRPSSWRGGYVIKPPVECKTIFLPLFTMSAKDAIHIQMCVLTKEQLSDFIELYPIPSEYRVMLPEHIQTIFDAPDGISKFIFLALTRLAVPSSLPFLSYAKRMDVNHRLNSSGVSSICFLVASGCFSFVQDSIVPVDCLKFILKDNRWDTKSFKDKLPPQIHDNPMFQRLGRYPANVRVFPGPILFFAFLKHLWEYGQQRPAIIVGGKEMAFKNFMYGDSPRQEKLVIHSESVATRIQDRQSRTKVSSKPPVKWRLVQAGSPFLTIFDDDEGLPNVLELQDANACHLKISNITPMEWRGHLDNQLDVEFLDLHDHCYARQAVMDNAVNRRAQELLKAKCEAVLVDFDNNPAMKVLYEKIDSLLIESKVASLEAEKAKLENTKASLHQEVENIRRDRAEVVLKVVPYVEMELGQSYDMGKLVAKLVSSAIFFGRCHAFEEVTNMKEPFDLTKVKGYRPSYKQKHTKAGNDFATATFPFLSDVVADLHASVKALLSKKPRILQRPTPTRTHVSVSFTPSQKATPSSAPVSKSLSPPSHVTSIATPVSKP</sequence>
<comment type="caution">
    <text evidence="3">The sequence shown here is derived from an EMBL/GenBank/DDBJ whole genome shotgun (WGS) entry which is preliminary data.</text>
</comment>
<name>A0ABQ5CH87_9ASTR</name>
<organism evidence="3 4">
    <name type="scientific">Tanacetum coccineum</name>
    <dbReference type="NCBI Taxonomy" id="301880"/>
    <lineage>
        <taxon>Eukaryota</taxon>
        <taxon>Viridiplantae</taxon>
        <taxon>Streptophyta</taxon>
        <taxon>Embryophyta</taxon>
        <taxon>Tracheophyta</taxon>
        <taxon>Spermatophyta</taxon>
        <taxon>Magnoliopsida</taxon>
        <taxon>eudicotyledons</taxon>
        <taxon>Gunneridae</taxon>
        <taxon>Pentapetalae</taxon>
        <taxon>asterids</taxon>
        <taxon>campanulids</taxon>
        <taxon>Asterales</taxon>
        <taxon>Asteraceae</taxon>
        <taxon>Asteroideae</taxon>
        <taxon>Anthemideae</taxon>
        <taxon>Anthemidinae</taxon>
        <taxon>Tanacetum</taxon>
    </lineage>
</organism>
<reference evidence="3" key="1">
    <citation type="journal article" date="2022" name="Int. J. Mol. Sci.">
        <title>Draft Genome of Tanacetum Coccineum: Genomic Comparison of Closely Related Tanacetum-Family Plants.</title>
        <authorList>
            <person name="Yamashiro T."/>
            <person name="Shiraishi A."/>
            <person name="Nakayama K."/>
            <person name="Satake H."/>
        </authorList>
    </citation>
    <scope>NUCLEOTIDE SEQUENCE</scope>
</reference>
<evidence type="ECO:0000256" key="1">
    <source>
        <dbReference type="SAM" id="Coils"/>
    </source>
</evidence>
<feature type="coiled-coil region" evidence="1">
    <location>
        <begin position="440"/>
        <end position="474"/>
    </location>
</feature>
<evidence type="ECO:0000256" key="2">
    <source>
        <dbReference type="SAM" id="MobiDB-lite"/>
    </source>
</evidence>
<proteinExistence type="predicted"/>
<gene>
    <name evidence="3" type="ORF">Tco_0894156</name>
</gene>
<dbReference type="EMBL" id="BQNB010014118">
    <property type="protein sequence ID" value="GJT24219.1"/>
    <property type="molecule type" value="Genomic_DNA"/>
</dbReference>
<protein>
    <submittedName>
        <fullName evidence="3">Uncharacterized protein</fullName>
    </submittedName>
</protein>
<dbReference type="Proteomes" id="UP001151760">
    <property type="component" value="Unassembled WGS sequence"/>
</dbReference>
<evidence type="ECO:0000313" key="4">
    <source>
        <dbReference type="Proteomes" id="UP001151760"/>
    </source>
</evidence>
<evidence type="ECO:0000313" key="3">
    <source>
        <dbReference type="EMBL" id="GJT24219.1"/>
    </source>
</evidence>
<feature type="region of interest" description="Disordered" evidence="2">
    <location>
        <begin position="579"/>
        <end position="626"/>
    </location>
</feature>
<reference evidence="3" key="2">
    <citation type="submission" date="2022-01" db="EMBL/GenBank/DDBJ databases">
        <authorList>
            <person name="Yamashiro T."/>
            <person name="Shiraishi A."/>
            <person name="Satake H."/>
            <person name="Nakayama K."/>
        </authorList>
    </citation>
    <scope>NUCLEOTIDE SEQUENCE</scope>
</reference>